<evidence type="ECO:0000256" key="3">
    <source>
        <dbReference type="PROSITE-ProRule" id="PRU00221"/>
    </source>
</evidence>
<dbReference type="GO" id="GO:1905786">
    <property type="term" value="P:positive regulation of anaphase-promoting complex-dependent catabolic process"/>
    <property type="evidence" value="ECO:0007669"/>
    <property type="project" value="TreeGrafter"/>
</dbReference>
<evidence type="ECO:0000313" key="6">
    <source>
        <dbReference type="Proteomes" id="UP000243081"/>
    </source>
</evidence>
<feature type="region of interest" description="Disordered" evidence="4">
    <location>
        <begin position="1"/>
        <end position="25"/>
    </location>
</feature>
<dbReference type="GO" id="GO:0005680">
    <property type="term" value="C:anaphase-promoting complex"/>
    <property type="evidence" value="ECO:0007669"/>
    <property type="project" value="TreeGrafter"/>
</dbReference>
<dbReference type="SUPFAM" id="SSF50978">
    <property type="entry name" value="WD40 repeat-like"/>
    <property type="match status" value="1"/>
</dbReference>
<dbReference type="Proteomes" id="UP000243081">
    <property type="component" value="Unassembled WGS sequence"/>
</dbReference>
<protein>
    <recommendedName>
        <fullName evidence="7">Anaphase-promoting complex subunit 4 WD40 domain-containing protein</fullName>
    </recommendedName>
</protein>
<comment type="caution">
    <text evidence="5">The sequence shown here is derived from an EMBL/GenBank/DDBJ whole genome shotgun (WGS) entry which is preliminary data.</text>
</comment>
<evidence type="ECO:0000256" key="1">
    <source>
        <dbReference type="ARBA" id="ARBA00022574"/>
    </source>
</evidence>
<evidence type="ECO:0000256" key="4">
    <source>
        <dbReference type="SAM" id="MobiDB-lite"/>
    </source>
</evidence>
<evidence type="ECO:0000256" key="2">
    <source>
        <dbReference type="ARBA" id="ARBA00022737"/>
    </source>
</evidence>
<dbReference type="Pfam" id="PF00400">
    <property type="entry name" value="WD40"/>
    <property type="match status" value="1"/>
</dbReference>
<dbReference type="GO" id="GO:0031145">
    <property type="term" value="P:anaphase-promoting complex-dependent catabolic process"/>
    <property type="evidence" value="ECO:0007669"/>
    <property type="project" value="TreeGrafter"/>
</dbReference>
<reference evidence="5 6" key="1">
    <citation type="submission" date="2016-03" db="EMBL/GenBank/DDBJ databases">
        <title>Fine-scale spatial genetic structure of a fungal parasite of coffee scale insects.</title>
        <authorList>
            <person name="Jackson D."/>
            <person name="Zemenick K.A."/>
            <person name="Malloure B."/>
            <person name="Quandt C.A."/>
            <person name="James T.Y."/>
        </authorList>
    </citation>
    <scope>NUCLEOTIDE SEQUENCE [LARGE SCALE GENOMIC DNA]</scope>
    <source>
        <strain evidence="5 6">UM487</strain>
    </source>
</reference>
<keyword evidence="6" id="KW-1185">Reference proteome</keyword>
<feature type="region of interest" description="Disordered" evidence="4">
    <location>
        <begin position="84"/>
        <end position="104"/>
    </location>
</feature>
<evidence type="ECO:0000313" key="5">
    <source>
        <dbReference type="EMBL" id="OAQ97850.1"/>
    </source>
</evidence>
<dbReference type="GO" id="GO:1990757">
    <property type="term" value="F:ubiquitin ligase activator activity"/>
    <property type="evidence" value="ECO:0007669"/>
    <property type="project" value="TreeGrafter"/>
</dbReference>
<dbReference type="InterPro" id="IPR036322">
    <property type="entry name" value="WD40_repeat_dom_sf"/>
</dbReference>
<dbReference type="InterPro" id="IPR033010">
    <property type="entry name" value="Cdc20/Fizzy"/>
</dbReference>
<organism evidence="5 6">
    <name type="scientific">Cordyceps confragosa</name>
    <name type="common">Lecanicillium lecanii</name>
    <dbReference type="NCBI Taxonomy" id="2714763"/>
    <lineage>
        <taxon>Eukaryota</taxon>
        <taxon>Fungi</taxon>
        <taxon>Dikarya</taxon>
        <taxon>Ascomycota</taxon>
        <taxon>Pezizomycotina</taxon>
        <taxon>Sordariomycetes</taxon>
        <taxon>Hypocreomycetidae</taxon>
        <taxon>Hypocreales</taxon>
        <taxon>Cordycipitaceae</taxon>
        <taxon>Akanthomyces</taxon>
    </lineage>
</organism>
<name>A0A179I896_CORDF</name>
<sequence>RAARRSVTSPVWSSRGSPDSGYESFDECRNLETPCYKDRLVSNCGLDGQQASQVSRNNIRPPWNDRRRCPSPCATKLTKGNVSEGCQEGRATETRSLNSSENVPALTTPIKSAKASSSLTPDRFVPFRTNQPACERFRTNKPLALLSNAERFSRRDFIGRDPFLPRPRQSPSLVARFCPLEESQNQSRSVHPDIRRFQQRQTSAGTVWNIGGLPPRASRVSSANELRRSMNIGTYIGHQQLPKELNSKEDLADYQDRVAFALDISQVGKILEFSPTASPRSPPIAIKLIEPCDLGRTYWTGIDSNSSPGQCQHQSHALYLLHHSSKYYSALVATFLTVLRVLDAPFLRDDFYCSTLAYSPVCQTLAVGLGNTLYTWSEDAGVHAMHGRPSEGLYLSSVAFSSVQGKKCVLAGGRNDGSLVLQSTSDALPRFEVRQPFGISCLGWRPVCTLRPSKNPFNPGVPIQTEDLLVGDDTGTIYYYIVEWPMNWEVSRDNWPGSMYLVAKIVVHNQQVCGLSWSPAGRLFASGGNDNICCLFDVDDVLSEGQVSRVSHETPRAPLVRHGLPFRLQSTQRSHRSSSLNFVGTLVEEDVDVTRVQTSADSLRTLTHAVKAIAFCPWRDGLVATGGGSNDKCIHFFHTGSGSPLATIAVAAQVTSLIWSTTRREIAATFGYAHPDHPYRIAVFSWPDCKQVAAIPWSLELRALYAIPYPWQHTGSGQSRSPRPSGDGCIVVAASDQTVKFHEVWEAGSKRALGLPGHFRGSDILESLEGINKEGEVIRTALRLFQNRNQKHKDNYENNNGGHLLILARASCNLSKNSLPSVETALVAINNSVYLIQYGNMAVKFIADLHAQLSLTAYRFSEAIELLVLIFYDLGVVFVNLLVRHITRLVAITGGVIRWIIPVASKQLL</sequence>
<dbReference type="Gene3D" id="2.130.10.10">
    <property type="entry name" value="YVTN repeat-like/Quinoprotein amine dehydrogenase"/>
    <property type="match status" value="2"/>
</dbReference>
<proteinExistence type="predicted"/>
<dbReference type="PANTHER" id="PTHR19918:SF5">
    <property type="entry name" value="MEIOSIS-SPECIFIC APC_C ACTIVATOR PROTEIN AMA1"/>
    <property type="match status" value="1"/>
</dbReference>
<dbReference type="PROSITE" id="PS50082">
    <property type="entry name" value="WD_REPEATS_2"/>
    <property type="match status" value="1"/>
</dbReference>
<dbReference type="OMA" id="HEVWEAG"/>
<accession>A0A179I896</accession>
<dbReference type="PANTHER" id="PTHR19918">
    <property type="entry name" value="CELL DIVISION CYCLE 20 CDC20 FIZZY -RELATED"/>
    <property type="match status" value="1"/>
</dbReference>
<feature type="non-terminal residue" evidence="5">
    <location>
        <position position="1"/>
    </location>
</feature>
<dbReference type="InterPro" id="IPR001680">
    <property type="entry name" value="WD40_rpt"/>
</dbReference>
<keyword evidence="2" id="KW-0677">Repeat</keyword>
<dbReference type="OrthoDB" id="4870779at2759"/>
<dbReference type="EMBL" id="LUKN01003195">
    <property type="protein sequence ID" value="OAQ97850.1"/>
    <property type="molecule type" value="Genomic_DNA"/>
</dbReference>
<feature type="repeat" description="WD" evidence="3">
    <location>
        <begin position="505"/>
        <end position="539"/>
    </location>
</feature>
<gene>
    <name evidence="5" type="ORF">LLEC1_00005</name>
</gene>
<feature type="non-terminal residue" evidence="5">
    <location>
        <position position="909"/>
    </location>
</feature>
<dbReference type="AlphaFoldDB" id="A0A179I896"/>
<feature type="compositionally biased region" description="Polar residues" evidence="4">
    <location>
        <begin position="1"/>
        <end position="17"/>
    </location>
</feature>
<dbReference type="SMART" id="SM00320">
    <property type="entry name" value="WD40"/>
    <property type="match status" value="2"/>
</dbReference>
<keyword evidence="1 3" id="KW-0853">WD repeat</keyword>
<dbReference type="GO" id="GO:0010997">
    <property type="term" value="F:anaphase-promoting complex binding"/>
    <property type="evidence" value="ECO:0007669"/>
    <property type="project" value="InterPro"/>
</dbReference>
<dbReference type="InterPro" id="IPR015943">
    <property type="entry name" value="WD40/YVTN_repeat-like_dom_sf"/>
</dbReference>
<evidence type="ECO:0008006" key="7">
    <source>
        <dbReference type="Google" id="ProtNLM"/>
    </source>
</evidence>